<reference evidence="9" key="2">
    <citation type="journal article" date="2010" name="Nature">
        <title>Comparative genomics reveals mobile pathogenicity chromosomes in Fusarium.</title>
        <authorList>
            <person name="Ma L.J."/>
            <person name="van der Does H.C."/>
            <person name="Borkovich K.A."/>
            <person name="Coleman J.J."/>
            <person name="Daboussi M.J."/>
            <person name="Di Pietro A."/>
            <person name="Dufresne M."/>
            <person name="Freitag M."/>
            <person name="Grabherr M."/>
            <person name="Henrissat B."/>
            <person name="Houterman P.M."/>
            <person name="Kang S."/>
            <person name="Shim W.B."/>
            <person name="Woloshuk C."/>
            <person name="Xie X."/>
            <person name="Xu J.R."/>
            <person name="Antoniw J."/>
            <person name="Baker S.E."/>
            <person name="Bluhm B.H."/>
            <person name="Breakspear A."/>
            <person name="Brown D.W."/>
            <person name="Butchko R.A."/>
            <person name="Chapman S."/>
            <person name="Coulson R."/>
            <person name="Coutinho P.M."/>
            <person name="Danchin E.G."/>
            <person name="Diener A."/>
            <person name="Gale L.R."/>
            <person name="Gardiner D.M."/>
            <person name="Goff S."/>
            <person name="Hammond-Kosack K.E."/>
            <person name="Hilburn K."/>
            <person name="Hua-Van A."/>
            <person name="Jonkers W."/>
            <person name="Kazan K."/>
            <person name="Kodira C.D."/>
            <person name="Koehrsen M."/>
            <person name="Kumar L."/>
            <person name="Lee Y.H."/>
            <person name="Li L."/>
            <person name="Manners J.M."/>
            <person name="Miranda-Saavedra D."/>
            <person name="Mukherjee M."/>
            <person name="Park G."/>
            <person name="Park J."/>
            <person name="Park S.Y."/>
            <person name="Proctor R.H."/>
            <person name="Regev A."/>
            <person name="Ruiz-Roldan M.C."/>
            <person name="Sain D."/>
            <person name="Sakthikumar S."/>
            <person name="Sykes S."/>
            <person name="Schwartz D.C."/>
            <person name="Turgeon B.G."/>
            <person name="Wapinski I."/>
            <person name="Yoder O."/>
            <person name="Young S."/>
            <person name="Zeng Q."/>
            <person name="Zhou S."/>
            <person name="Galagan J."/>
            <person name="Cuomo C.A."/>
            <person name="Kistler H.C."/>
            <person name="Rep M."/>
        </authorList>
    </citation>
    <scope>NUCLEOTIDE SEQUENCE [LARGE SCALE GENOMIC DNA]</scope>
    <source>
        <strain evidence="9">4287</strain>
    </source>
</reference>
<dbReference type="CDD" id="cd12148">
    <property type="entry name" value="fungal_TF_MHR"/>
    <property type="match status" value="1"/>
</dbReference>
<dbReference type="KEGG" id="fox:FOXG_11767"/>
<keyword evidence="7" id="KW-0472">Membrane</keyword>
<evidence type="ECO:0000256" key="1">
    <source>
        <dbReference type="ARBA" id="ARBA00004123"/>
    </source>
</evidence>
<evidence type="ECO:0000256" key="3">
    <source>
        <dbReference type="ARBA" id="ARBA00023015"/>
    </source>
</evidence>
<evidence type="ECO:0000256" key="7">
    <source>
        <dbReference type="SAM" id="Phobius"/>
    </source>
</evidence>
<gene>
    <name evidence="9" type="ORF">FOXG_11767</name>
</gene>
<keyword evidence="7" id="KW-0812">Transmembrane</keyword>
<dbReference type="SUPFAM" id="SSF57701">
    <property type="entry name" value="Zn2/Cys6 DNA-binding domain"/>
    <property type="match status" value="1"/>
</dbReference>
<sequence>MAVKRRIKLSEEDAKARLKYCEFWLRHLDDYIQICFSDEVTVQNAPNNPDGWVFRRPDERYRKDLVNIQSHGKACQSVMFWGAIAGTNRSYIIPMIRDPAAKKGGYSSWSYRKALTEGLLPFLDKFELFQQDNARIQCDRAVPQCDYCQHHGLTCTYNEAAKTEGSALRSKLSRLPKTALPSRQLSLFEQDDRELIPRASDAHDCNPTYLEGLRLLNGNSLFSPQGQQWIKSRTGSTISSNIVDKYRLPYLCSIGPPLANDNHKLLKLPNSRIVEELAARFYSSAQSLVFPLLSLHRFMTTTLPLAYSEGAGSKLHTISAKACAYGVLLMSDIFGLDTGDDMADIGCWCQRYALEIEGSIPLILREMKIDGLESLMMLMIFKYFMGDLESASFLVSVTSRFLFQLGAHIFPSPPDHYDKRNEAHHIRDLFWVCYCIDKDLSHRTGQPPAINDDHCDLTLPPNYVQMQSSNILSSGPCSSRNSSTVPLYPWDIRLSVMKSKIYNDLHSISASRLSETEILRKIRHLDKELEAWRVTLPPDHRPTLSFLEQTPVDAQTNTQAIMLRLSYHHCIILIHQARCRIFQSDQPIDNLIDDGHRINFQILVDASRSILIYLEKALPVLAHECFWVIIFYPMIAISTIFSVALLDNRSDPENERLKLLQGFTRLIRQIPIKRLTVAEISHLEFIEELVEEMGRLVLVTH</sequence>
<dbReference type="VEuPathDB" id="FungiDB:FOXG_11767"/>
<proteinExistence type="predicted"/>
<keyword evidence="2" id="KW-0479">Metal-binding</keyword>
<comment type="subcellular location">
    <subcellularLocation>
        <location evidence="1">Nucleus</location>
    </subcellularLocation>
</comment>
<keyword evidence="4" id="KW-0238">DNA-binding</keyword>
<evidence type="ECO:0000313" key="10">
    <source>
        <dbReference type="Proteomes" id="UP000009097"/>
    </source>
</evidence>
<dbReference type="SMART" id="SM00906">
    <property type="entry name" value="Fungal_trans"/>
    <property type="match status" value="1"/>
</dbReference>
<dbReference type="InterPro" id="IPR036864">
    <property type="entry name" value="Zn2-C6_fun-type_DNA-bd_sf"/>
</dbReference>
<dbReference type="GO" id="GO:0006351">
    <property type="term" value="P:DNA-templated transcription"/>
    <property type="evidence" value="ECO:0007669"/>
    <property type="project" value="InterPro"/>
</dbReference>
<feature type="transmembrane region" description="Helical" evidence="7">
    <location>
        <begin position="626"/>
        <end position="646"/>
    </location>
</feature>
<dbReference type="EMBL" id="DS231710">
    <property type="protein sequence ID" value="KNB12109.1"/>
    <property type="molecule type" value="Genomic_DNA"/>
</dbReference>
<evidence type="ECO:0000256" key="4">
    <source>
        <dbReference type="ARBA" id="ARBA00023125"/>
    </source>
</evidence>
<keyword evidence="6" id="KW-0539">Nucleus</keyword>
<evidence type="ECO:0000256" key="5">
    <source>
        <dbReference type="ARBA" id="ARBA00023163"/>
    </source>
</evidence>
<dbReference type="AlphaFoldDB" id="A0A0J9VLN4"/>
<name>A0A0J9VLN4_FUSO4</name>
<dbReference type="CDD" id="cd00067">
    <property type="entry name" value="GAL4"/>
    <property type="match status" value="1"/>
</dbReference>
<evidence type="ECO:0000259" key="8">
    <source>
        <dbReference type="SMART" id="SM00906"/>
    </source>
</evidence>
<dbReference type="GO" id="GO:0000981">
    <property type="term" value="F:DNA-binding transcription factor activity, RNA polymerase II-specific"/>
    <property type="evidence" value="ECO:0007669"/>
    <property type="project" value="InterPro"/>
</dbReference>
<dbReference type="Pfam" id="PF04082">
    <property type="entry name" value="Fungal_trans"/>
    <property type="match status" value="1"/>
</dbReference>
<dbReference type="InterPro" id="IPR036397">
    <property type="entry name" value="RNaseH_sf"/>
</dbReference>
<dbReference type="InterPro" id="IPR001138">
    <property type="entry name" value="Zn2Cys6_DnaBD"/>
</dbReference>
<dbReference type="GO" id="GO:0008270">
    <property type="term" value="F:zinc ion binding"/>
    <property type="evidence" value="ECO:0007669"/>
    <property type="project" value="InterPro"/>
</dbReference>
<dbReference type="PANTHER" id="PTHR46910">
    <property type="entry name" value="TRANSCRIPTION FACTOR PDR1"/>
    <property type="match status" value="1"/>
</dbReference>
<dbReference type="RefSeq" id="XP_018250154.1">
    <property type="nucleotide sequence ID" value="XM_018391496.1"/>
</dbReference>
<dbReference type="GO" id="GO:0005634">
    <property type="term" value="C:nucleus"/>
    <property type="evidence" value="ECO:0007669"/>
    <property type="project" value="UniProtKB-SubCell"/>
</dbReference>
<organism evidence="9 10">
    <name type="scientific">Fusarium oxysporum f. sp. lycopersici (strain 4287 / CBS 123668 / FGSC 9935 / NRRL 34936)</name>
    <name type="common">Fusarium vascular wilt of tomato</name>
    <dbReference type="NCBI Taxonomy" id="426428"/>
    <lineage>
        <taxon>Eukaryota</taxon>
        <taxon>Fungi</taxon>
        <taxon>Dikarya</taxon>
        <taxon>Ascomycota</taxon>
        <taxon>Pezizomycotina</taxon>
        <taxon>Sordariomycetes</taxon>
        <taxon>Hypocreomycetidae</taxon>
        <taxon>Hypocreales</taxon>
        <taxon>Nectriaceae</taxon>
        <taxon>Fusarium</taxon>
        <taxon>Fusarium oxysporum species complex</taxon>
    </lineage>
</organism>
<evidence type="ECO:0000256" key="2">
    <source>
        <dbReference type="ARBA" id="ARBA00022723"/>
    </source>
</evidence>
<evidence type="ECO:0000313" key="9">
    <source>
        <dbReference type="EMBL" id="KNB12109.1"/>
    </source>
</evidence>
<reference evidence="9" key="1">
    <citation type="submission" date="2007-04" db="EMBL/GenBank/DDBJ databases">
        <authorList>
            <consortium name="The Broad Institute Genome Sequencing Platform"/>
            <person name="Birren B."/>
            <person name="Lander E."/>
            <person name="Galagan J."/>
            <person name="Nusbaum C."/>
            <person name="Devon K."/>
            <person name="Ma L.-J."/>
            <person name="Jaffe D."/>
            <person name="Butler J."/>
            <person name="Alvarez P."/>
            <person name="Gnerre S."/>
            <person name="Grabherr M."/>
            <person name="Kleber M."/>
            <person name="Mauceli E."/>
            <person name="Brockman W."/>
            <person name="MacCallum I.A."/>
            <person name="Young S."/>
            <person name="LaButti K."/>
            <person name="DeCaprio D."/>
            <person name="Crawford M."/>
            <person name="Koehrsen M."/>
            <person name="Engels R."/>
            <person name="Montgomery P."/>
            <person name="Pearson M."/>
            <person name="Howarth C."/>
            <person name="Larson L."/>
            <person name="White J."/>
            <person name="O'Leary S."/>
            <person name="Kodira C."/>
            <person name="Zeng Q."/>
            <person name="Yandava C."/>
            <person name="Alvarado L."/>
            <person name="Kistler C."/>
            <person name="Shim W.-B."/>
            <person name="Kang S."/>
            <person name="Woloshuk C."/>
        </authorList>
    </citation>
    <scope>NUCLEOTIDE SEQUENCE</scope>
    <source>
        <strain evidence="9">4287</strain>
    </source>
</reference>
<protein>
    <recommendedName>
        <fullName evidence="8">Xylanolytic transcriptional activator regulatory domain-containing protein</fullName>
    </recommendedName>
</protein>
<dbReference type="GeneID" id="28953151"/>
<accession>A0A0J9VLN4</accession>
<dbReference type="GO" id="GO:0003677">
    <property type="term" value="F:DNA binding"/>
    <property type="evidence" value="ECO:0007669"/>
    <property type="project" value="UniProtKB-KW"/>
</dbReference>
<dbReference type="OrthoDB" id="4116913at2759"/>
<dbReference type="Pfam" id="PF00172">
    <property type="entry name" value="Zn_clus"/>
    <property type="match status" value="1"/>
</dbReference>
<dbReference type="Proteomes" id="UP000009097">
    <property type="component" value="Unassembled WGS sequence"/>
</dbReference>
<dbReference type="InterPro" id="IPR007219">
    <property type="entry name" value="XnlR_reg_dom"/>
</dbReference>
<evidence type="ECO:0000256" key="6">
    <source>
        <dbReference type="ARBA" id="ARBA00023242"/>
    </source>
</evidence>
<keyword evidence="3" id="KW-0805">Transcription regulation</keyword>
<dbReference type="PANTHER" id="PTHR46910:SF37">
    <property type="entry name" value="ZN(II)2CYS6 TRANSCRIPTION FACTOR (EUROFUNG)"/>
    <property type="match status" value="1"/>
</dbReference>
<feature type="domain" description="Xylanolytic transcriptional activator regulatory" evidence="8">
    <location>
        <begin position="391"/>
        <end position="466"/>
    </location>
</feature>
<keyword evidence="5" id="KW-0804">Transcription</keyword>
<dbReference type="Gene3D" id="3.30.420.10">
    <property type="entry name" value="Ribonuclease H-like superfamily/Ribonuclease H"/>
    <property type="match status" value="1"/>
</dbReference>
<keyword evidence="7" id="KW-1133">Transmembrane helix</keyword>
<dbReference type="InterPro" id="IPR050987">
    <property type="entry name" value="AtrR-like"/>
</dbReference>